<comment type="caution">
    <text evidence="1">The sequence shown here is derived from an EMBL/GenBank/DDBJ whole genome shotgun (WGS) entry which is preliminary data.</text>
</comment>
<gene>
    <name evidence="1" type="ORF">EV129_104188</name>
</gene>
<accession>A0A4R3RU20</accession>
<dbReference type="AlphaFoldDB" id="A0A4R3RU20"/>
<dbReference type="Proteomes" id="UP000295507">
    <property type="component" value="Unassembled WGS sequence"/>
</dbReference>
<dbReference type="EMBL" id="SMBK01000004">
    <property type="protein sequence ID" value="TCU38584.1"/>
    <property type="molecule type" value="Genomic_DNA"/>
</dbReference>
<proteinExistence type="predicted"/>
<evidence type="ECO:0000313" key="2">
    <source>
        <dbReference type="Proteomes" id="UP000295507"/>
    </source>
</evidence>
<reference evidence="1 2" key="1">
    <citation type="submission" date="2019-03" db="EMBL/GenBank/DDBJ databases">
        <title>Genomic Encyclopedia of Type Strains, Phase IV (KMG-V): Genome sequencing to study the core and pangenomes of soil and plant-associated prokaryotes.</title>
        <authorList>
            <person name="Whitman W."/>
        </authorList>
    </citation>
    <scope>NUCLEOTIDE SEQUENCE [LARGE SCALE GENOMIC DNA]</scope>
    <source>
        <strain evidence="1 2">IE4868</strain>
    </source>
</reference>
<name>A0A4R3RU20_9HYPH</name>
<evidence type="ECO:0000313" key="1">
    <source>
        <dbReference type="EMBL" id="TCU38584.1"/>
    </source>
</evidence>
<sequence>MAHPHGRNPSAKLRALADHLKETLSDPPYWDRAGLGQSRLIRFSVTGERCVFSTASASRATAGGPSIGR</sequence>
<protein>
    <submittedName>
        <fullName evidence="1">Uncharacterized protein</fullName>
    </submittedName>
</protein>
<organism evidence="1 2">
    <name type="scientific">Rhizobium azibense</name>
    <dbReference type="NCBI Taxonomy" id="1136135"/>
    <lineage>
        <taxon>Bacteria</taxon>
        <taxon>Pseudomonadati</taxon>
        <taxon>Pseudomonadota</taxon>
        <taxon>Alphaproteobacteria</taxon>
        <taxon>Hyphomicrobiales</taxon>
        <taxon>Rhizobiaceae</taxon>
        <taxon>Rhizobium/Agrobacterium group</taxon>
        <taxon>Rhizobium</taxon>
    </lineage>
</organism>